<organism evidence="2 3">
    <name type="scientific">Blautia obeum</name>
    <dbReference type="NCBI Taxonomy" id="40520"/>
    <lineage>
        <taxon>Bacteria</taxon>
        <taxon>Bacillati</taxon>
        <taxon>Bacillota</taxon>
        <taxon>Clostridia</taxon>
        <taxon>Lachnospirales</taxon>
        <taxon>Lachnospiraceae</taxon>
        <taxon>Blautia</taxon>
    </lineage>
</organism>
<sequence>MKKKKNISTHYVAAIIIFICAVVISLGVFLLYVQKSIDTNSQKTMTSNVAKQSNHALSILNIHYGFLNSIADKMGDSSDILSDENMELLVSLAANTDFERTALIEADGTAYYDNGAIKNVSQRKYFLEAMKGQATLSDPLDSSIDQETRVILCDPVCSCTL</sequence>
<reference evidence="2 3" key="1">
    <citation type="submission" date="2018-08" db="EMBL/GenBank/DDBJ databases">
        <title>A genome reference for cultivated species of the human gut microbiota.</title>
        <authorList>
            <person name="Zou Y."/>
            <person name="Xue W."/>
            <person name="Luo G."/>
        </authorList>
    </citation>
    <scope>NUCLEOTIDE SEQUENCE [LARGE SCALE GENOMIC DNA]</scope>
    <source>
        <strain evidence="2 3">AF39-4</strain>
    </source>
</reference>
<keyword evidence="1" id="KW-0812">Transmembrane</keyword>
<protein>
    <recommendedName>
        <fullName evidence="4">Methyl-accepting chemotaxis protein</fullName>
    </recommendedName>
</protein>
<dbReference type="RefSeq" id="WP_118367809.1">
    <property type="nucleotide sequence ID" value="NZ_CABJDZ010000005.1"/>
</dbReference>
<dbReference type="AlphaFoldDB" id="A0A415HLT4"/>
<keyword evidence="1" id="KW-0472">Membrane</keyword>
<evidence type="ECO:0008006" key="4">
    <source>
        <dbReference type="Google" id="ProtNLM"/>
    </source>
</evidence>
<evidence type="ECO:0000313" key="2">
    <source>
        <dbReference type="EMBL" id="RHK94258.1"/>
    </source>
</evidence>
<dbReference type="Proteomes" id="UP000284267">
    <property type="component" value="Unassembled WGS sequence"/>
</dbReference>
<proteinExistence type="predicted"/>
<evidence type="ECO:0000313" key="3">
    <source>
        <dbReference type="Proteomes" id="UP000284267"/>
    </source>
</evidence>
<comment type="caution">
    <text evidence="2">The sequence shown here is derived from an EMBL/GenBank/DDBJ whole genome shotgun (WGS) entry which is preliminary data.</text>
</comment>
<evidence type="ECO:0000256" key="1">
    <source>
        <dbReference type="SAM" id="Phobius"/>
    </source>
</evidence>
<keyword evidence="1" id="KW-1133">Transmembrane helix</keyword>
<accession>A0A415HLT4</accession>
<dbReference type="EMBL" id="QROE01000005">
    <property type="protein sequence ID" value="RHK94258.1"/>
    <property type="molecule type" value="Genomic_DNA"/>
</dbReference>
<name>A0A415HLT4_9FIRM</name>
<dbReference type="Gene3D" id="3.30.450.20">
    <property type="entry name" value="PAS domain"/>
    <property type="match status" value="1"/>
</dbReference>
<gene>
    <name evidence="2" type="ORF">DW040_11310</name>
</gene>
<feature type="transmembrane region" description="Helical" evidence="1">
    <location>
        <begin position="12"/>
        <end position="33"/>
    </location>
</feature>